<evidence type="ECO:0000256" key="1">
    <source>
        <dbReference type="ARBA" id="ARBA00005437"/>
    </source>
</evidence>
<evidence type="ECO:0000313" key="2">
    <source>
        <dbReference type="EMBL" id="KAK3296667.1"/>
    </source>
</evidence>
<dbReference type="InterPro" id="IPR038595">
    <property type="entry name" value="LOR_sf"/>
</dbReference>
<dbReference type="PANTHER" id="PTHR31087:SF161">
    <property type="entry name" value="TUBBY C 2 FAMILY PROTEIN"/>
    <property type="match status" value="1"/>
</dbReference>
<reference evidence="2" key="1">
    <citation type="journal article" date="2023" name="Mol. Phylogenet. Evol.">
        <title>Genome-scale phylogeny and comparative genomics of the fungal order Sordariales.</title>
        <authorList>
            <person name="Hensen N."/>
            <person name="Bonometti L."/>
            <person name="Westerberg I."/>
            <person name="Brannstrom I.O."/>
            <person name="Guillou S."/>
            <person name="Cros-Aarteil S."/>
            <person name="Calhoun S."/>
            <person name="Haridas S."/>
            <person name="Kuo A."/>
            <person name="Mondo S."/>
            <person name="Pangilinan J."/>
            <person name="Riley R."/>
            <person name="LaButti K."/>
            <person name="Andreopoulos B."/>
            <person name="Lipzen A."/>
            <person name="Chen C."/>
            <person name="Yan M."/>
            <person name="Daum C."/>
            <person name="Ng V."/>
            <person name="Clum A."/>
            <person name="Steindorff A."/>
            <person name="Ohm R.A."/>
            <person name="Martin F."/>
            <person name="Silar P."/>
            <person name="Natvig D.O."/>
            <person name="Lalanne C."/>
            <person name="Gautier V."/>
            <person name="Ament-Velasquez S.L."/>
            <person name="Kruys A."/>
            <person name="Hutchinson M.I."/>
            <person name="Powell A.J."/>
            <person name="Barry K."/>
            <person name="Miller A.N."/>
            <person name="Grigoriev I.V."/>
            <person name="Debuchy R."/>
            <person name="Gladieux P."/>
            <person name="Hiltunen Thoren M."/>
            <person name="Johannesson H."/>
        </authorList>
    </citation>
    <scope>NUCLEOTIDE SEQUENCE</scope>
    <source>
        <strain evidence="2">CBS 168.71</strain>
    </source>
</reference>
<dbReference type="Gene3D" id="2.40.160.200">
    <property type="entry name" value="LURP1-related"/>
    <property type="match status" value="1"/>
</dbReference>
<proteinExistence type="inferred from homology"/>
<comment type="caution">
    <text evidence="2">The sequence shown here is derived from an EMBL/GenBank/DDBJ whole genome shotgun (WGS) entry which is preliminary data.</text>
</comment>
<dbReference type="AlphaFoldDB" id="A0AAE0HI56"/>
<name>A0AAE0HI56_9PEZI</name>
<dbReference type="InterPro" id="IPR025659">
    <property type="entry name" value="Tubby-like_C"/>
</dbReference>
<dbReference type="EMBL" id="JAUEPN010000003">
    <property type="protein sequence ID" value="KAK3296667.1"/>
    <property type="molecule type" value="Genomic_DNA"/>
</dbReference>
<dbReference type="Pfam" id="PF04525">
    <property type="entry name" value="LOR"/>
    <property type="match status" value="1"/>
</dbReference>
<comment type="similarity">
    <text evidence="1">Belongs to the LOR family.</text>
</comment>
<dbReference type="SUPFAM" id="SSF54518">
    <property type="entry name" value="Tubby C-terminal domain-like"/>
    <property type="match status" value="1"/>
</dbReference>
<dbReference type="InterPro" id="IPR007612">
    <property type="entry name" value="LOR"/>
</dbReference>
<protein>
    <submittedName>
        <fullName evidence="2">Tubby C-terminal-like domain-containing protein</fullName>
    </submittedName>
</protein>
<dbReference type="RefSeq" id="XP_062660181.1">
    <property type="nucleotide sequence ID" value="XM_062803366.1"/>
</dbReference>
<accession>A0AAE0HI56</accession>
<organism evidence="2 3">
    <name type="scientific">Chaetomium fimeti</name>
    <dbReference type="NCBI Taxonomy" id="1854472"/>
    <lineage>
        <taxon>Eukaryota</taxon>
        <taxon>Fungi</taxon>
        <taxon>Dikarya</taxon>
        <taxon>Ascomycota</taxon>
        <taxon>Pezizomycotina</taxon>
        <taxon>Sordariomycetes</taxon>
        <taxon>Sordariomycetidae</taxon>
        <taxon>Sordariales</taxon>
        <taxon>Chaetomiaceae</taxon>
        <taxon>Chaetomium</taxon>
    </lineage>
</organism>
<evidence type="ECO:0000313" key="3">
    <source>
        <dbReference type="Proteomes" id="UP001278766"/>
    </source>
</evidence>
<keyword evidence="3" id="KW-1185">Reference proteome</keyword>
<dbReference type="PANTHER" id="PTHR31087">
    <property type="match status" value="1"/>
</dbReference>
<dbReference type="Proteomes" id="UP001278766">
    <property type="component" value="Unassembled WGS sequence"/>
</dbReference>
<sequence>MAAAYQLPPVPQPLVVFGHMIANQTVTLVLKEKSFDDFTIKGLDGMRWMHIEGKIASIHGRKKVFDPSGAHLFDIVKELLHWHATYNCEAEGGSRQYMQVKSKFSFFSSRANATFTTSQGMPAKLAMTGNWMDTTADIVDTASGAVAARIDRKLFNARELFLGHQTYHVTIAPGVDVALIIAMCVCLDATQNEGQGAACTIL</sequence>
<reference evidence="2" key="2">
    <citation type="submission" date="2023-06" db="EMBL/GenBank/DDBJ databases">
        <authorList>
            <consortium name="Lawrence Berkeley National Laboratory"/>
            <person name="Haridas S."/>
            <person name="Hensen N."/>
            <person name="Bonometti L."/>
            <person name="Westerberg I."/>
            <person name="Brannstrom I.O."/>
            <person name="Guillou S."/>
            <person name="Cros-Aarteil S."/>
            <person name="Calhoun S."/>
            <person name="Kuo A."/>
            <person name="Mondo S."/>
            <person name="Pangilinan J."/>
            <person name="Riley R."/>
            <person name="Labutti K."/>
            <person name="Andreopoulos B."/>
            <person name="Lipzen A."/>
            <person name="Chen C."/>
            <person name="Yanf M."/>
            <person name="Daum C."/>
            <person name="Ng V."/>
            <person name="Clum A."/>
            <person name="Steindorff A."/>
            <person name="Ohm R."/>
            <person name="Martin F."/>
            <person name="Silar P."/>
            <person name="Natvig D."/>
            <person name="Lalanne C."/>
            <person name="Gautier V."/>
            <person name="Ament-Velasquez S.L."/>
            <person name="Kruys A."/>
            <person name="Hutchinson M.I."/>
            <person name="Powell A.J."/>
            <person name="Barry K."/>
            <person name="Miller A.N."/>
            <person name="Grigoriev I.V."/>
            <person name="Debuchy R."/>
            <person name="Gladieux P."/>
            <person name="Thoren M.H."/>
            <person name="Johannesson H."/>
        </authorList>
    </citation>
    <scope>NUCLEOTIDE SEQUENCE</scope>
    <source>
        <strain evidence="2">CBS 168.71</strain>
    </source>
</reference>
<gene>
    <name evidence="2" type="ORF">B0H64DRAFT_390057</name>
</gene>
<dbReference type="GeneID" id="87840314"/>